<dbReference type="InterPro" id="IPR029044">
    <property type="entry name" value="Nucleotide-diphossugar_trans"/>
</dbReference>
<dbReference type="KEGG" id="mcub:MCBB_1298"/>
<dbReference type="PANTHER" id="PTHR48090">
    <property type="entry name" value="UNDECAPRENYL-PHOSPHATE 4-DEOXY-4-FORMAMIDO-L-ARABINOSE TRANSFERASE-RELATED"/>
    <property type="match status" value="1"/>
</dbReference>
<dbReference type="SUPFAM" id="SSF53448">
    <property type="entry name" value="Nucleotide-diphospho-sugar transferases"/>
    <property type="match status" value="1"/>
</dbReference>
<dbReference type="Gene3D" id="3.90.550.10">
    <property type="entry name" value="Spore Coat Polysaccharide Biosynthesis Protein SpsA, Chain A"/>
    <property type="match status" value="1"/>
</dbReference>
<name>A0A1D3L2R3_9EURY</name>
<feature type="transmembrane region" description="Helical" evidence="1">
    <location>
        <begin position="223"/>
        <end position="245"/>
    </location>
</feature>
<keyword evidence="1" id="KW-1133">Transmembrane helix</keyword>
<feature type="transmembrane region" description="Helical" evidence="1">
    <location>
        <begin position="260"/>
        <end position="282"/>
    </location>
</feature>
<evidence type="ECO:0000313" key="3">
    <source>
        <dbReference type="EMBL" id="SCG85856.1"/>
    </source>
</evidence>
<keyword evidence="4" id="KW-1185">Reference proteome</keyword>
<dbReference type="Proteomes" id="UP000094707">
    <property type="component" value="Chromosome I"/>
</dbReference>
<evidence type="ECO:0000259" key="2">
    <source>
        <dbReference type="Pfam" id="PF00535"/>
    </source>
</evidence>
<dbReference type="PANTHER" id="PTHR48090:SF7">
    <property type="entry name" value="RFBJ PROTEIN"/>
    <property type="match status" value="1"/>
</dbReference>
<dbReference type="InterPro" id="IPR001173">
    <property type="entry name" value="Glyco_trans_2-like"/>
</dbReference>
<keyword evidence="1" id="KW-0812">Transmembrane</keyword>
<reference evidence="3 4" key="1">
    <citation type="submission" date="2016-08" db="EMBL/GenBank/DDBJ databases">
        <authorList>
            <person name="Seilhamer J.J."/>
        </authorList>
    </citation>
    <scope>NUCLEOTIDE SEQUENCE [LARGE SCALE GENOMIC DNA]</scope>
    <source>
        <strain evidence="3">Buetzberg</strain>
    </source>
</reference>
<dbReference type="InterPro" id="IPR050256">
    <property type="entry name" value="Glycosyltransferase_2"/>
</dbReference>
<dbReference type="RefSeq" id="WP_071906974.1">
    <property type="nucleotide sequence ID" value="NZ_LT607756.1"/>
</dbReference>
<evidence type="ECO:0000256" key="1">
    <source>
        <dbReference type="SAM" id="Phobius"/>
    </source>
</evidence>
<proteinExistence type="predicted"/>
<dbReference type="STRING" id="118062.MCBB_1298"/>
<dbReference type="Pfam" id="PF00535">
    <property type="entry name" value="Glycos_transf_2"/>
    <property type="match status" value="1"/>
</dbReference>
<keyword evidence="1" id="KW-0472">Membrane</keyword>
<dbReference type="EMBL" id="LT607756">
    <property type="protein sequence ID" value="SCG85856.1"/>
    <property type="molecule type" value="Genomic_DNA"/>
</dbReference>
<evidence type="ECO:0000313" key="4">
    <source>
        <dbReference type="Proteomes" id="UP000094707"/>
    </source>
</evidence>
<sequence>MKTIAIIPAYNEEIGIGSIILNVQRYVDHVLVVDDGSNDSTADIAELAGAEVIRHHQNQGKGAALKTGFSRVGGYDAVVTIDADGQHNPQEIPKLLEPIIKGEADLVNGSRYIEGGEKNTPKYRRVGQSVLDIATNMNGKLNVTDSQSGFRAFSISTIPAFRFNLSGFGIESEMLTDASNAGFRIGEVQIGVRYDTDTKRNPIKHGVGVLVRIIQDMEFNRPLYFFTVPGIILIIIGLASGLIFFGDYLGGTRATLGPTVFAALIAVMGVFIAFTGIILDTVSRLIKEALSK</sequence>
<dbReference type="OrthoDB" id="11098at2157"/>
<organism evidence="3 4">
    <name type="scientific">Methanobacterium congolense</name>
    <dbReference type="NCBI Taxonomy" id="118062"/>
    <lineage>
        <taxon>Archaea</taxon>
        <taxon>Methanobacteriati</taxon>
        <taxon>Methanobacteriota</taxon>
        <taxon>Methanomada group</taxon>
        <taxon>Methanobacteria</taxon>
        <taxon>Methanobacteriales</taxon>
        <taxon>Methanobacteriaceae</taxon>
        <taxon>Methanobacterium</taxon>
    </lineage>
</organism>
<feature type="domain" description="Glycosyltransferase 2-like" evidence="2">
    <location>
        <begin position="5"/>
        <end position="154"/>
    </location>
</feature>
<dbReference type="CDD" id="cd04179">
    <property type="entry name" value="DPM_DPG-synthase_like"/>
    <property type="match status" value="1"/>
</dbReference>
<dbReference type="AlphaFoldDB" id="A0A1D3L2R3"/>
<accession>A0A1D3L2R3</accession>
<protein>
    <recommendedName>
        <fullName evidence="2">Glycosyltransferase 2-like domain-containing protein</fullName>
    </recommendedName>
</protein>
<dbReference type="GeneID" id="30412141"/>
<gene>
    <name evidence="3" type="ORF">MCBB_1298</name>
</gene>